<evidence type="ECO:0000313" key="1">
    <source>
        <dbReference type="EMBL" id="PJC28880.1"/>
    </source>
</evidence>
<proteinExistence type="predicted"/>
<organism evidence="1 2">
    <name type="scientific">Candidatus Shapirobacteria bacterium CG_4_9_14_0_2_um_filter_40_11</name>
    <dbReference type="NCBI Taxonomy" id="1974876"/>
    <lineage>
        <taxon>Bacteria</taxon>
        <taxon>Candidatus Shapironibacteriota</taxon>
    </lineage>
</organism>
<evidence type="ECO:0008006" key="3">
    <source>
        <dbReference type="Google" id="ProtNLM"/>
    </source>
</evidence>
<dbReference type="InterPro" id="IPR036894">
    <property type="entry name" value="YbaB-like_sf"/>
</dbReference>
<dbReference type="SUPFAM" id="SSF82607">
    <property type="entry name" value="YbaB-like"/>
    <property type="match status" value="1"/>
</dbReference>
<dbReference type="Gene3D" id="3.30.1310.10">
    <property type="entry name" value="Nucleoid-associated protein YbaB-like domain"/>
    <property type="match status" value="1"/>
</dbReference>
<gene>
    <name evidence="1" type="ORF">CO053_02280</name>
</gene>
<sequence length="79" mass="8887">MRKQAMELQKQLQDEKIEIDEDGVRIVISGDQKILEFENRDVSDETVRNKLNKAIKSSQEVAARKLSSMTGGLQGLLGK</sequence>
<reference evidence="2" key="1">
    <citation type="submission" date="2017-09" db="EMBL/GenBank/DDBJ databases">
        <title>Depth-based differentiation of microbial function through sediment-hosted aquifers and enrichment of novel symbionts in the deep terrestrial subsurface.</title>
        <authorList>
            <person name="Probst A.J."/>
            <person name="Ladd B."/>
            <person name="Jarett J.K."/>
            <person name="Geller-Mcgrath D.E."/>
            <person name="Sieber C.M.K."/>
            <person name="Emerson J.B."/>
            <person name="Anantharaman K."/>
            <person name="Thomas B.C."/>
            <person name="Malmstrom R."/>
            <person name="Stieglmeier M."/>
            <person name="Klingl A."/>
            <person name="Woyke T."/>
            <person name="Ryan C.M."/>
            <person name="Banfield J.F."/>
        </authorList>
    </citation>
    <scope>NUCLEOTIDE SEQUENCE [LARGE SCALE GENOMIC DNA]</scope>
</reference>
<comment type="caution">
    <text evidence="1">The sequence shown here is derived from an EMBL/GenBank/DDBJ whole genome shotgun (WGS) entry which is preliminary data.</text>
</comment>
<dbReference type="EMBL" id="PFSE01000034">
    <property type="protein sequence ID" value="PJC28880.1"/>
    <property type="molecule type" value="Genomic_DNA"/>
</dbReference>
<evidence type="ECO:0000313" key="2">
    <source>
        <dbReference type="Proteomes" id="UP000230885"/>
    </source>
</evidence>
<accession>A0A2M8EUT8</accession>
<name>A0A2M8EUT8_9BACT</name>
<dbReference type="Proteomes" id="UP000230885">
    <property type="component" value="Unassembled WGS sequence"/>
</dbReference>
<protein>
    <recommendedName>
        <fullName evidence="3">Nucleoid-associated protein, YbaB/EbfC family</fullName>
    </recommendedName>
</protein>
<dbReference type="AlphaFoldDB" id="A0A2M8EUT8"/>